<evidence type="ECO:0000259" key="2">
    <source>
        <dbReference type="Pfam" id="PF02397"/>
    </source>
</evidence>
<dbReference type="PATRIC" id="fig|1265738.3.peg.6660"/>
<dbReference type="PANTHER" id="PTHR30576">
    <property type="entry name" value="COLANIC BIOSYNTHESIS UDP-GLUCOSE LIPID CARRIER TRANSFERASE"/>
    <property type="match status" value="1"/>
</dbReference>
<dbReference type="Proteomes" id="UP000011991">
    <property type="component" value="Unassembled WGS sequence"/>
</dbReference>
<comment type="caution">
    <text evidence="3">The sequence shown here is derived from an EMBL/GenBank/DDBJ whole genome shotgun (WGS) entry which is preliminary data.</text>
</comment>
<dbReference type="InterPro" id="IPR003362">
    <property type="entry name" value="Bact_transf"/>
</dbReference>
<evidence type="ECO:0000313" key="3">
    <source>
        <dbReference type="EMBL" id="EMI16423.1"/>
    </source>
</evidence>
<evidence type="ECO:0000313" key="4">
    <source>
        <dbReference type="Proteomes" id="UP000011991"/>
    </source>
</evidence>
<name>M5RA98_9BACT</name>
<feature type="domain" description="Bacterial sugar transferase" evidence="2">
    <location>
        <begin position="3"/>
        <end position="180"/>
    </location>
</feature>
<organism evidence="3 4">
    <name type="scientific">Rhodopirellula maiorica SM1</name>
    <dbReference type="NCBI Taxonomy" id="1265738"/>
    <lineage>
        <taxon>Bacteria</taxon>
        <taxon>Pseudomonadati</taxon>
        <taxon>Planctomycetota</taxon>
        <taxon>Planctomycetia</taxon>
        <taxon>Pirellulales</taxon>
        <taxon>Pirellulaceae</taxon>
        <taxon>Novipirellula</taxon>
    </lineage>
</organism>
<accession>M5RA98</accession>
<proteinExistence type="inferred from homology"/>
<evidence type="ECO:0000256" key="1">
    <source>
        <dbReference type="ARBA" id="ARBA00006464"/>
    </source>
</evidence>
<protein>
    <submittedName>
        <fullName evidence="3">Undecaprenyl-phosphate galactose phosphotransferase</fullName>
    </submittedName>
</protein>
<dbReference type="PANTHER" id="PTHR30576:SF10">
    <property type="entry name" value="SLL5057 PROTEIN"/>
    <property type="match status" value="1"/>
</dbReference>
<reference evidence="3 4" key="1">
    <citation type="journal article" date="2013" name="Mar. Genomics">
        <title>Expression of sulfatases in Rhodopirellula baltica and the diversity of sulfatases in the genus Rhodopirellula.</title>
        <authorList>
            <person name="Wegner C.E."/>
            <person name="Richter-Heitmann T."/>
            <person name="Klindworth A."/>
            <person name="Klockow C."/>
            <person name="Richter M."/>
            <person name="Achstetter T."/>
            <person name="Glockner F.O."/>
            <person name="Harder J."/>
        </authorList>
    </citation>
    <scope>NUCLEOTIDE SEQUENCE [LARGE SCALE GENOMIC DNA]</scope>
    <source>
        <strain evidence="3 4">SM1</strain>
    </source>
</reference>
<dbReference type="EMBL" id="ANOG01000961">
    <property type="protein sequence ID" value="EMI16423.1"/>
    <property type="molecule type" value="Genomic_DNA"/>
</dbReference>
<keyword evidence="3" id="KW-0808">Transferase</keyword>
<dbReference type="GO" id="GO:0016780">
    <property type="term" value="F:phosphotransferase activity, for other substituted phosphate groups"/>
    <property type="evidence" value="ECO:0007669"/>
    <property type="project" value="TreeGrafter"/>
</dbReference>
<gene>
    <name evidence="3" type="ORF">RMSM_06666</name>
</gene>
<sequence length="186" mass="21185">MVLMAAPIILPVFMLCAVAILIESGRPVFFLQNRTGIGGRRFKMFKFRTMVPNAEELKKDLADMNELTWPDFKISDDPRVTKIGRFLRRSSLDELPQLINVLTGDMSLVGPRPTSFAADTYDLWHTERLEVTPGVTGLWQVSGRSDVDFDERARMDIEYIENQSFVYDARILAKTVTAIFSKRGAY</sequence>
<comment type="similarity">
    <text evidence="1">Belongs to the bacterial sugar transferase family.</text>
</comment>
<dbReference type="AlphaFoldDB" id="M5RA98"/>
<keyword evidence="4" id="KW-1185">Reference proteome</keyword>
<dbReference type="Pfam" id="PF02397">
    <property type="entry name" value="Bac_transf"/>
    <property type="match status" value="1"/>
</dbReference>